<gene>
    <name evidence="1" type="ORF">SeMB42_g07528</name>
</gene>
<proteinExistence type="predicted"/>
<accession>A0A507C690</accession>
<dbReference type="EMBL" id="QEAN01000548">
    <property type="protein sequence ID" value="TPX33063.1"/>
    <property type="molecule type" value="Genomic_DNA"/>
</dbReference>
<name>A0A507C690_9FUNG</name>
<organism evidence="1 2">
    <name type="scientific">Synchytrium endobioticum</name>
    <dbReference type="NCBI Taxonomy" id="286115"/>
    <lineage>
        <taxon>Eukaryota</taxon>
        <taxon>Fungi</taxon>
        <taxon>Fungi incertae sedis</taxon>
        <taxon>Chytridiomycota</taxon>
        <taxon>Chytridiomycota incertae sedis</taxon>
        <taxon>Chytridiomycetes</taxon>
        <taxon>Synchytriales</taxon>
        <taxon>Synchytriaceae</taxon>
        <taxon>Synchytrium</taxon>
    </lineage>
</organism>
<dbReference type="AlphaFoldDB" id="A0A507C690"/>
<dbReference type="Proteomes" id="UP000317494">
    <property type="component" value="Unassembled WGS sequence"/>
</dbReference>
<evidence type="ECO:0000313" key="1">
    <source>
        <dbReference type="EMBL" id="TPX33063.1"/>
    </source>
</evidence>
<reference evidence="1 2" key="1">
    <citation type="journal article" date="2019" name="Sci. Rep.">
        <title>Comparative genomics of chytrid fungi reveal insights into the obligate biotrophic and pathogenic lifestyle of Synchytrium endobioticum.</title>
        <authorList>
            <person name="van de Vossenberg B.T.L.H."/>
            <person name="Warris S."/>
            <person name="Nguyen H.D.T."/>
            <person name="van Gent-Pelzer M.P.E."/>
            <person name="Joly D.L."/>
            <person name="van de Geest H.C."/>
            <person name="Bonants P.J.M."/>
            <person name="Smith D.S."/>
            <person name="Levesque C.A."/>
            <person name="van der Lee T.A.J."/>
        </authorList>
    </citation>
    <scope>NUCLEOTIDE SEQUENCE [LARGE SCALE GENOMIC DNA]</scope>
    <source>
        <strain evidence="1 2">MB42</strain>
    </source>
</reference>
<comment type="caution">
    <text evidence="1">The sequence shown here is derived from an EMBL/GenBank/DDBJ whole genome shotgun (WGS) entry which is preliminary data.</text>
</comment>
<protein>
    <submittedName>
        <fullName evidence="1">Uncharacterized protein</fullName>
    </submittedName>
</protein>
<sequence>MRSACTTSRDLPSGLGETASLTSYAVMLKATADGNGGAYLQPPGLACLVVCGMESDVAAPFATACQHGQALRTAVLTYASLAPST</sequence>
<dbReference type="VEuPathDB" id="FungiDB:SeMB42_g07528"/>
<evidence type="ECO:0000313" key="2">
    <source>
        <dbReference type="Proteomes" id="UP000317494"/>
    </source>
</evidence>
<keyword evidence="2" id="KW-1185">Reference proteome</keyword>